<organism evidence="2 3">
    <name type="scientific">Smittium culicis</name>
    <dbReference type="NCBI Taxonomy" id="133412"/>
    <lineage>
        <taxon>Eukaryota</taxon>
        <taxon>Fungi</taxon>
        <taxon>Fungi incertae sedis</taxon>
        <taxon>Zoopagomycota</taxon>
        <taxon>Kickxellomycotina</taxon>
        <taxon>Harpellomycetes</taxon>
        <taxon>Harpellales</taxon>
        <taxon>Legeriomycetaceae</taxon>
        <taxon>Smittium</taxon>
    </lineage>
</organism>
<name>A0A1R1XM79_9FUNG</name>
<protein>
    <submittedName>
        <fullName evidence="2">Uncharacterized protein</fullName>
    </submittedName>
</protein>
<dbReference type="Proteomes" id="UP000187283">
    <property type="component" value="Unassembled WGS sequence"/>
</dbReference>
<gene>
    <name evidence="2" type="ORF">AYI70_g7070</name>
</gene>
<dbReference type="Pfam" id="PF09692">
    <property type="entry name" value="Arb1"/>
    <property type="match status" value="1"/>
</dbReference>
<keyword evidence="3" id="KW-1185">Reference proteome</keyword>
<dbReference type="EMBL" id="LSSN01002580">
    <property type="protein sequence ID" value="OMJ15719.1"/>
    <property type="molecule type" value="Genomic_DNA"/>
</dbReference>
<evidence type="ECO:0000313" key="2">
    <source>
        <dbReference type="EMBL" id="OMJ15719.1"/>
    </source>
</evidence>
<dbReference type="OrthoDB" id="5541092at2759"/>
<dbReference type="AlphaFoldDB" id="A0A1R1XM79"/>
<dbReference type="GO" id="GO:0031047">
    <property type="term" value="P:regulatory ncRNA-mediated gene silencing"/>
    <property type="evidence" value="ECO:0007669"/>
    <property type="project" value="InterPro"/>
</dbReference>
<sequence>MLSNFDVQSSDVSDQQFPTSDIDSFTEDKETQTCVYAELVRAARAFTSGSYMDSKEREVFNTLMEFGNINPNLLQAGKTSLKRYTNRCGSILNMLGKKMEIYENKAKLRRKIVETKLMNEGTVSRDKITGNLVIESYGTIKINETDDGINDSDSDSADETEIAASTNDKLGSEKNVDFFACEDYMTHDKSREEEFEDKFLLDFFTMTSREELDEYLMMQEYIISDDGEIDFKFGVSYYLTAFIMRDRVFDNPYFYKIVGGVIESWLRFLYRNRTRLHLADEYEDNLLEAIDVAAKAQVQIPVIYKLSGMFPGTFNRACYDYFYYGDKNRAPLPSQLEGADEESASSVINWSLVSADIEHFKEFYKFQKIVSKRPVDLIILKTFGPGSAFIKVQEYDRSSCGVAHNSEPFMLHFGFAMVNTAEDGQEESDEHIPDLCLRNLIIECTLYSLSNNSKFISDVSSIWPTFAPLDYHLF</sequence>
<evidence type="ECO:0000313" key="3">
    <source>
        <dbReference type="Proteomes" id="UP000187283"/>
    </source>
</evidence>
<reference evidence="2 3" key="1">
    <citation type="submission" date="2017-01" db="EMBL/GenBank/DDBJ databases">
        <authorList>
            <person name="Mah S.A."/>
            <person name="Swanson W.J."/>
            <person name="Moy G.W."/>
            <person name="Vacquier V.D."/>
        </authorList>
    </citation>
    <scope>NUCLEOTIDE SEQUENCE [LARGE SCALE GENOMIC DNA]</scope>
    <source>
        <strain evidence="2 3">GSMNP</strain>
    </source>
</reference>
<accession>A0A1R1XM79</accession>
<comment type="caution">
    <text evidence="2">The sequence shown here is derived from an EMBL/GenBank/DDBJ whole genome shotgun (WGS) entry which is preliminary data.</text>
</comment>
<feature type="region of interest" description="Disordered" evidence="1">
    <location>
        <begin position="1"/>
        <end position="22"/>
    </location>
</feature>
<evidence type="ECO:0000256" key="1">
    <source>
        <dbReference type="SAM" id="MobiDB-lite"/>
    </source>
</evidence>
<proteinExistence type="predicted"/>
<dbReference type="InterPro" id="IPR018606">
    <property type="entry name" value="Arb1"/>
</dbReference>
<dbReference type="GO" id="GO:0033167">
    <property type="term" value="C:ARC complex"/>
    <property type="evidence" value="ECO:0007669"/>
    <property type="project" value="InterPro"/>
</dbReference>